<name>A0A654CE20_BACMY</name>
<dbReference type="EMBL" id="CABWMC010000034">
    <property type="protein sequence ID" value="VXC90183.1"/>
    <property type="molecule type" value="Genomic_DNA"/>
</dbReference>
<gene>
    <name evidence="1" type="ORF">BACI71_90296</name>
</gene>
<reference evidence="1 2" key="1">
    <citation type="submission" date="2019-10" db="EMBL/GenBank/DDBJ databases">
        <authorList>
            <person name="Karimi E."/>
        </authorList>
    </citation>
    <scope>NUCLEOTIDE SEQUENCE [LARGE SCALE GENOMIC DNA]</scope>
    <source>
        <strain evidence="1">Bacillus sp. 71</strain>
    </source>
</reference>
<dbReference type="Proteomes" id="UP000437562">
    <property type="component" value="Unassembled WGS sequence"/>
</dbReference>
<protein>
    <submittedName>
        <fullName evidence="1">Uncharacterized protein</fullName>
    </submittedName>
</protein>
<evidence type="ECO:0000313" key="1">
    <source>
        <dbReference type="EMBL" id="VXC90183.1"/>
    </source>
</evidence>
<evidence type="ECO:0000313" key="2">
    <source>
        <dbReference type="Proteomes" id="UP000437562"/>
    </source>
</evidence>
<accession>A0A654CE20</accession>
<organism evidence="1 2">
    <name type="scientific">Bacillus mycoides</name>
    <dbReference type="NCBI Taxonomy" id="1405"/>
    <lineage>
        <taxon>Bacteria</taxon>
        <taxon>Bacillati</taxon>
        <taxon>Bacillota</taxon>
        <taxon>Bacilli</taxon>
        <taxon>Bacillales</taxon>
        <taxon>Bacillaceae</taxon>
        <taxon>Bacillus</taxon>
        <taxon>Bacillus cereus group</taxon>
    </lineage>
</organism>
<dbReference type="AlphaFoldDB" id="A0A654CE20"/>
<proteinExistence type="predicted"/>
<sequence>MCKIIKNIQLTIKGRDINEAATITSRDRETDYSSISKRGL</sequence>